<dbReference type="InterPro" id="IPR051532">
    <property type="entry name" value="Ester_Hydrolysis_Enzymes"/>
</dbReference>
<evidence type="ECO:0000313" key="3">
    <source>
        <dbReference type="Proteomes" id="UP001222275"/>
    </source>
</evidence>
<dbReference type="InterPro" id="IPR036514">
    <property type="entry name" value="SGNH_hydro_sf"/>
</dbReference>
<evidence type="ECO:0000259" key="1">
    <source>
        <dbReference type="Pfam" id="PF13472"/>
    </source>
</evidence>
<dbReference type="CDD" id="cd01822">
    <property type="entry name" value="Lysophospholipase_L1_like"/>
    <property type="match status" value="1"/>
</dbReference>
<dbReference type="RefSeq" id="WP_275594205.1">
    <property type="nucleotide sequence ID" value="NZ_CP102381.1"/>
</dbReference>
<dbReference type="Gene3D" id="3.40.50.1110">
    <property type="entry name" value="SGNH hydrolase"/>
    <property type="match status" value="1"/>
</dbReference>
<reference evidence="2 3" key="1">
    <citation type="submission" date="2022-06" db="EMBL/GenBank/DDBJ databases">
        <title>Thiomicrohabdus sp. nov, an obligately chemolithoautotrophic, sulfur-oxidizing bacterium isolated from beach of Guanyin Mountain. Amoy.</title>
        <authorList>
            <person name="Zhu H."/>
        </authorList>
    </citation>
    <scope>NUCLEOTIDE SEQUENCE [LARGE SCALE GENOMIC DNA]</scope>
    <source>
        <strain evidence="2 3">XGS-01</strain>
    </source>
</reference>
<organism evidence="2 3">
    <name type="scientific">Thiomicrorhabdus lithotrophica</name>
    <dbReference type="NCBI Taxonomy" id="2949997"/>
    <lineage>
        <taxon>Bacteria</taxon>
        <taxon>Pseudomonadati</taxon>
        <taxon>Pseudomonadota</taxon>
        <taxon>Gammaproteobacteria</taxon>
        <taxon>Thiotrichales</taxon>
        <taxon>Piscirickettsiaceae</taxon>
        <taxon>Thiomicrorhabdus</taxon>
    </lineage>
</organism>
<protein>
    <submittedName>
        <fullName evidence="2">Arylesterase</fullName>
    </submittedName>
</protein>
<evidence type="ECO:0000313" key="2">
    <source>
        <dbReference type="EMBL" id="WEJ61947.1"/>
    </source>
</evidence>
<keyword evidence="3" id="KW-1185">Reference proteome</keyword>
<dbReference type="Proteomes" id="UP001222275">
    <property type="component" value="Chromosome"/>
</dbReference>
<dbReference type="EMBL" id="CP102381">
    <property type="protein sequence ID" value="WEJ61947.1"/>
    <property type="molecule type" value="Genomic_DNA"/>
</dbReference>
<accession>A0ABY8C8S5</accession>
<dbReference type="PANTHER" id="PTHR30383:SF24">
    <property type="entry name" value="THIOESTERASE 1_PROTEASE 1_LYSOPHOSPHOLIPASE L1"/>
    <property type="match status" value="1"/>
</dbReference>
<dbReference type="PANTHER" id="PTHR30383">
    <property type="entry name" value="THIOESTERASE 1/PROTEASE 1/LYSOPHOSPHOLIPASE L1"/>
    <property type="match status" value="1"/>
</dbReference>
<dbReference type="InterPro" id="IPR013830">
    <property type="entry name" value="SGNH_hydro"/>
</dbReference>
<proteinExistence type="predicted"/>
<sequence length="193" mass="21170">MTVPTSTGNKSLLVLGDSLSAAYGLDIHQGWVSLLQNQYPQLNVVNASISGETTSGGKQRLTSLLEKHKPDIMILELGANDALRGQDLNVSQANLQQMIEACPLFNQACKVILLGVQLPTNYGPAYDALFQKMYKKLAEKNSLLFDPFFLEPVALDPDLMQWDGLHPNSEAQPVILERVAPLVERAVKNLEAN</sequence>
<dbReference type="Pfam" id="PF13472">
    <property type="entry name" value="Lipase_GDSL_2"/>
    <property type="match status" value="1"/>
</dbReference>
<dbReference type="SUPFAM" id="SSF52266">
    <property type="entry name" value="SGNH hydrolase"/>
    <property type="match status" value="1"/>
</dbReference>
<name>A0ABY8C8S5_9GAMM</name>
<feature type="domain" description="SGNH hydrolase-type esterase" evidence="1">
    <location>
        <begin position="14"/>
        <end position="170"/>
    </location>
</feature>
<gene>
    <name evidence="2" type="ORF">NR989_07965</name>
</gene>